<organism evidence="2 3">
    <name type="scientific">Phakopsora pachyrhizi</name>
    <name type="common">Asian soybean rust disease fungus</name>
    <dbReference type="NCBI Taxonomy" id="170000"/>
    <lineage>
        <taxon>Eukaryota</taxon>
        <taxon>Fungi</taxon>
        <taxon>Dikarya</taxon>
        <taxon>Basidiomycota</taxon>
        <taxon>Pucciniomycotina</taxon>
        <taxon>Pucciniomycetes</taxon>
        <taxon>Pucciniales</taxon>
        <taxon>Phakopsoraceae</taxon>
        <taxon>Phakopsora</taxon>
    </lineage>
</organism>
<name>A0AAV0BE55_PHAPC</name>
<accession>A0AAV0BE55</accession>
<evidence type="ECO:0000313" key="3">
    <source>
        <dbReference type="Proteomes" id="UP001153365"/>
    </source>
</evidence>
<keyword evidence="3" id="KW-1185">Reference proteome</keyword>
<feature type="region of interest" description="Disordered" evidence="1">
    <location>
        <begin position="1"/>
        <end position="86"/>
    </location>
</feature>
<proteinExistence type="predicted"/>
<dbReference type="Proteomes" id="UP001153365">
    <property type="component" value="Unassembled WGS sequence"/>
</dbReference>
<reference evidence="2" key="1">
    <citation type="submission" date="2022-06" db="EMBL/GenBank/DDBJ databases">
        <authorList>
            <consortium name="SYNGENTA / RWTH Aachen University"/>
        </authorList>
    </citation>
    <scope>NUCLEOTIDE SEQUENCE</scope>
</reference>
<gene>
    <name evidence="2" type="ORF">PPACK8108_LOCUS18217</name>
</gene>
<evidence type="ECO:0000256" key="1">
    <source>
        <dbReference type="SAM" id="MobiDB-lite"/>
    </source>
</evidence>
<protein>
    <submittedName>
        <fullName evidence="2">Uncharacterized protein</fullName>
    </submittedName>
</protein>
<dbReference type="AlphaFoldDB" id="A0AAV0BE55"/>
<feature type="compositionally biased region" description="Basic and acidic residues" evidence="1">
    <location>
        <begin position="15"/>
        <end position="72"/>
    </location>
</feature>
<sequence length="172" mass="18076">MSIKHSISSGWRSLDAAEDRSGTPAPNHDHNKGSQARHDDSASASKLDDQDPAEHDEAHDEYGNVIDHDHPSLNEGDGNDDVDKHEMAALRASDALFGFDRASYLPCGTDPASGSELRGPSQQISGLGDLQQLLSSGTLGSLDSMGFSGFRGPGGIMAGDLYQLASCSPRVG</sequence>
<feature type="compositionally biased region" description="Polar residues" evidence="1">
    <location>
        <begin position="1"/>
        <end position="11"/>
    </location>
</feature>
<comment type="caution">
    <text evidence="2">The sequence shown here is derived from an EMBL/GenBank/DDBJ whole genome shotgun (WGS) entry which is preliminary data.</text>
</comment>
<dbReference type="EMBL" id="CALTRL010005233">
    <property type="protein sequence ID" value="CAH7684168.1"/>
    <property type="molecule type" value="Genomic_DNA"/>
</dbReference>
<evidence type="ECO:0000313" key="2">
    <source>
        <dbReference type="EMBL" id="CAH7684168.1"/>
    </source>
</evidence>